<evidence type="ECO:0000256" key="7">
    <source>
        <dbReference type="HAMAP-Rule" id="MF_01331"/>
    </source>
</evidence>
<evidence type="ECO:0000256" key="11">
    <source>
        <dbReference type="SAM" id="MobiDB-lite"/>
    </source>
</evidence>
<evidence type="ECO:0000256" key="9">
    <source>
        <dbReference type="RuleBase" id="RU004006"/>
    </source>
</evidence>
<organism evidence="13">
    <name type="scientific">Edaphobacter paludis</name>
    <dbReference type="NCBI Taxonomy" id="3035702"/>
    <lineage>
        <taxon>Bacteria</taxon>
        <taxon>Pseudomonadati</taxon>
        <taxon>Acidobacteriota</taxon>
        <taxon>Terriglobia</taxon>
        <taxon>Terriglobales</taxon>
        <taxon>Acidobacteriaceae</taxon>
        <taxon>Edaphobacter</taxon>
    </lineage>
</organism>
<dbReference type="RefSeq" id="WP_348268177.1">
    <property type="nucleotide sequence ID" value="NZ_CP121194.1"/>
</dbReference>
<evidence type="ECO:0000256" key="1">
    <source>
        <dbReference type="ARBA" id="ARBA00009451"/>
    </source>
</evidence>
<dbReference type="InterPro" id="IPR001063">
    <property type="entry name" value="Ribosomal_uL22"/>
</dbReference>
<comment type="subunit">
    <text evidence="7 9">Part of the 50S ribosomal subunit.</text>
</comment>
<keyword evidence="5 7" id="KW-0687">Ribonucleoprotein</keyword>
<reference evidence="13" key="1">
    <citation type="submission" date="2023-03" db="EMBL/GenBank/DDBJ databases">
        <title>Edaphobacter sp.</title>
        <authorList>
            <person name="Huber K.J."/>
            <person name="Papendorf J."/>
            <person name="Pilke C."/>
            <person name="Bunk B."/>
            <person name="Sproeer C."/>
            <person name="Pester M."/>
        </authorList>
    </citation>
    <scope>NUCLEOTIDE SEQUENCE</scope>
    <source>
        <strain evidence="12">DSM 109919</strain>
        <strain evidence="13">DSM 109920</strain>
    </source>
</reference>
<comment type="similarity">
    <text evidence="1 7 8">Belongs to the universal ribosomal protein uL22 family.</text>
</comment>
<dbReference type="PANTHER" id="PTHR13501:SF8">
    <property type="entry name" value="LARGE RIBOSOMAL SUBUNIT PROTEIN UL22M"/>
    <property type="match status" value="1"/>
</dbReference>
<dbReference type="InterPro" id="IPR047867">
    <property type="entry name" value="Ribosomal_uL22_bac/org-type"/>
</dbReference>
<dbReference type="AlphaFoldDB" id="A0AAU7D8E0"/>
<evidence type="ECO:0000313" key="13">
    <source>
        <dbReference type="EMBL" id="XBH14104.1"/>
    </source>
</evidence>
<feature type="region of interest" description="Disordered" evidence="11">
    <location>
        <begin position="128"/>
        <end position="175"/>
    </location>
</feature>
<evidence type="ECO:0000256" key="5">
    <source>
        <dbReference type="ARBA" id="ARBA00023274"/>
    </source>
</evidence>
<evidence type="ECO:0000256" key="4">
    <source>
        <dbReference type="ARBA" id="ARBA00022980"/>
    </source>
</evidence>
<evidence type="ECO:0000256" key="6">
    <source>
        <dbReference type="ARBA" id="ARBA00035207"/>
    </source>
</evidence>
<evidence type="ECO:0000256" key="2">
    <source>
        <dbReference type="ARBA" id="ARBA00022730"/>
    </source>
</evidence>
<protein>
    <recommendedName>
        <fullName evidence="6 7">Large ribosomal subunit protein uL22</fullName>
    </recommendedName>
</protein>
<evidence type="ECO:0000256" key="8">
    <source>
        <dbReference type="RuleBase" id="RU004005"/>
    </source>
</evidence>
<accession>A0AAU7D034</accession>
<dbReference type="CDD" id="cd00336">
    <property type="entry name" value="Ribosomal_L22"/>
    <property type="match status" value="1"/>
</dbReference>
<name>A0AAU7D8E0_9BACT</name>
<dbReference type="PANTHER" id="PTHR13501">
    <property type="entry name" value="CHLOROPLAST 50S RIBOSOMAL PROTEIN L22-RELATED"/>
    <property type="match status" value="1"/>
</dbReference>
<dbReference type="InterPro" id="IPR036394">
    <property type="entry name" value="Ribosomal_uL22_sf"/>
</dbReference>
<evidence type="ECO:0000256" key="10">
    <source>
        <dbReference type="RuleBase" id="RU004008"/>
    </source>
</evidence>
<dbReference type="NCBIfam" id="TIGR01044">
    <property type="entry name" value="rplV_bact"/>
    <property type="match status" value="1"/>
</dbReference>
<dbReference type="Gene3D" id="3.90.470.10">
    <property type="entry name" value="Ribosomal protein L22/L17"/>
    <property type="match status" value="1"/>
</dbReference>
<feature type="compositionally biased region" description="Basic residues" evidence="11">
    <location>
        <begin position="141"/>
        <end position="175"/>
    </location>
</feature>
<proteinExistence type="inferred from homology"/>
<dbReference type="GO" id="GO:0006412">
    <property type="term" value="P:translation"/>
    <property type="evidence" value="ECO:0007669"/>
    <property type="project" value="UniProtKB-UniRule"/>
</dbReference>
<dbReference type="GO" id="GO:0019843">
    <property type="term" value="F:rRNA binding"/>
    <property type="evidence" value="ECO:0007669"/>
    <property type="project" value="UniProtKB-UniRule"/>
</dbReference>
<keyword evidence="2 7" id="KW-0699">rRNA-binding</keyword>
<dbReference type="GO" id="GO:0003735">
    <property type="term" value="F:structural constituent of ribosome"/>
    <property type="evidence" value="ECO:0007669"/>
    <property type="project" value="InterPro"/>
</dbReference>
<dbReference type="SUPFAM" id="SSF54843">
    <property type="entry name" value="Ribosomal protein L22"/>
    <property type="match status" value="1"/>
</dbReference>
<dbReference type="InterPro" id="IPR005727">
    <property type="entry name" value="Ribosomal_uL22_bac/chlpt-type"/>
</dbReference>
<comment type="function">
    <text evidence="7">The globular domain of the protein is located near the polypeptide exit tunnel on the outside of the subunit, while an extended beta-hairpin is found that lines the wall of the exit tunnel in the center of the 70S ribosome.</text>
</comment>
<keyword evidence="3 7" id="KW-0694">RNA-binding</keyword>
<dbReference type="GO" id="GO:0022625">
    <property type="term" value="C:cytosolic large ribosomal subunit"/>
    <property type="evidence" value="ECO:0007669"/>
    <property type="project" value="TreeGrafter"/>
</dbReference>
<comment type="function">
    <text evidence="7 10">This protein binds specifically to 23S rRNA; its binding is stimulated by other ribosomal proteins, e.g., L4, L17, and L20. It is important during the early stages of 50S assembly. It makes multiple contacts with different domains of the 23S rRNA in the assembled 50S subunit and ribosome.</text>
</comment>
<dbReference type="EMBL" id="CP121194">
    <property type="protein sequence ID" value="XBH10676.1"/>
    <property type="molecule type" value="Genomic_DNA"/>
</dbReference>
<accession>A0AAU7D8E0</accession>
<evidence type="ECO:0000256" key="3">
    <source>
        <dbReference type="ARBA" id="ARBA00022884"/>
    </source>
</evidence>
<gene>
    <name evidence="7 13" type="primary">rplV</name>
    <name evidence="12" type="ORF">P4G45_02825</name>
    <name evidence="13" type="ORF">P8936_02800</name>
</gene>
<keyword evidence="4 7" id="KW-0689">Ribosomal protein</keyword>
<evidence type="ECO:0000313" key="12">
    <source>
        <dbReference type="EMBL" id="XBH10676.1"/>
    </source>
</evidence>
<dbReference type="Pfam" id="PF00237">
    <property type="entry name" value="Ribosomal_L22"/>
    <property type="match status" value="1"/>
</dbReference>
<dbReference type="EMBL" id="CP121195">
    <property type="protein sequence ID" value="XBH14104.1"/>
    <property type="molecule type" value="Genomic_DNA"/>
</dbReference>
<dbReference type="HAMAP" id="MF_01331_B">
    <property type="entry name" value="Ribosomal_uL22_B"/>
    <property type="match status" value="1"/>
</dbReference>
<dbReference type="KEGG" id="epl:P4G45_02825"/>
<sequence length="175" mass="19158">MAKAAVEKIREFRAEAKFQRTSPQKAKLVLDLIKGLRVEQALNTVHFSTKRMAPVIEKVLRSAIQNANYVSQEQGLDVDVDNLYVKTAVANEGPRMKRIRPAPMGRAFRYQRRLAHIIVTVAEKKSPTAVSAADASEVPTAKKKTTKKAATKTAAKKPAVKKAAAKKPAAKKAAK</sequence>